<protein>
    <submittedName>
        <fullName evidence="1">Uncharacterized protein</fullName>
    </submittedName>
</protein>
<proteinExistence type="predicted"/>
<feature type="non-terminal residue" evidence="1">
    <location>
        <position position="1"/>
    </location>
</feature>
<gene>
    <name evidence="1" type="ORF">S06H3_45292</name>
</gene>
<dbReference type="InterPro" id="IPR042302">
    <property type="entry name" value="E1_FCCH_sf"/>
</dbReference>
<dbReference type="AlphaFoldDB" id="X1PT94"/>
<dbReference type="Gene3D" id="2.40.30.180">
    <property type="entry name" value="Ubiquitin-activating enzyme E1, FCCH domain"/>
    <property type="match status" value="1"/>
</dbReference>
<dbReference type="EMBL" id="BARV01028260">
    <property type="protein sequence ID" value="GAI45751.1"/>
    <property type="molecule type" value="Genomic_DNA"/>
</dbReference>
<organism evidence="1">
    <name type="scientific">marine sediment metagenome</name>
    <dbReference type="NCBI Taxonomy" id="412755"/>
    <lineage>
        <taxon>unclassified sequences</taxon>
        <taxon>metagenomes</taxon>
        <taxon>ecological metagenomes</taxon>
    </lineage>
</organism>
<reference evidence="1" key="1">
    <citation type="journal article" date="2014" name="Front. Microbiol.">
        <title>High frequency of phylogenetically diverse reductive dehalogenase-homologous genes in deep subseafloor sedimentary metagenomes.</title>
        <authorList>
            <person name="Kawai M."/>
            <person name="Futagami T."/>
            <person name="Toyoda A."/>
            <person name="Takaki Y."/>
            <person name="Nishi S."/>
            <person name="Hori S."/>
            <person name="Arai W."/>
            <person name="Tsubouchi T."/>
            <person name="Morono Y."/>
            <person name="Uchiyama I."/>
            <person name="Ito T."/>
            <person name="Fujiyama A."/>
            <person name="Inagaki F."/>
            <person name="Takami H."/>
        </authorList>
    </citation>
    <scope>NUCLEOTIDE SEQUENCE</scope>
    <source>
        <strain evidence="1">Expedition CK06-06</strain>
    </source>
</reference>
<feature type="non-terminal residue" evidence="1">
    <location>
        <position position="260"/>
    </location>
</feature>
<evidence type="ECO:0000313" key="1">
    <source>
        <dbReference type="EMBL" id="GAI45751.1"/>
    </source>
</evidence>
<comment type="caution">
    <text evidence="1">The sequence shown here is derived from an EMBL/GenBank/DDBJ whole genome shotgun (WGS) entry which is preliminary data.</text>
</comment>
<accession>X1PT94</accession>
<name>X1PT94_9ZZZZ</name>
<sequence>AFQSRPDSVLWCVLNNGDIATMTYQRDQEVVAWALQTTEGDYESVTVIPGTDEDEVWVIVKRTIDSNDVRYIERFQPRDWGTDQTDCYFVDSGLSFDGGDVVNITDITQADPAVVTVSAWPVDGDGTDLTDDDEVMLTSVSGMTEVNDNIYAIDDANVTGLTFSLNDSANVGDVNSFDFTAYTSGGTAQRFEKNFSGLSHLEGEEVAVFADGGPHQNLNVSSAAVQLSEWSNKVVVGLPYTSVFETLPLIFNTPMGSTIA</sequence>